<keyword evidence="2" id="KW-0472">Membrane</keyword>
<feature type="transmembrane region" description="Helical" evidence="2">
    <location>
        <begin position="12"/>
        <end position="33"/>
    </location>
</feature>
<dbReference type="OrthoDB" id="1110706at2759"/>
<keyword evidence="2" id="KW-0812">Transmembrane</keyword>
<accession>A0A8K0DSL7</accession>
<feature type="compositionally biased region" description="Acidic residues" evidence="1">
    <location>
        <begin position="104"/>
        <end position="115"/>
    </location>
</feature>
<dbReference type="Proteomes" id="UP000796880">
    <property type="component" value="Unassembled WGS sequence"/>
</dbReference>
<comment type="caution">
    <text evidence="3">The sequence shown here is derived from an EMBL/GenBank/DDBJ whole genome shotgun (WGS) entry which is preliminary data.</text>
</comment>
<feature type="compositionally biased region" description="Polar residues" evidence="1">
    <location>
        <begin position="86"/>
        <end position="95"/>
    </location>
</feature>
<evidence type="ECO:0000313" key="3">
    <source>
        <dbReference type="EMBL" id="KAF3433110.1"/>
    </source>
</evidence>
<dbReference type="PANTHER" id="PTHR36595:SF1">
    <property type="entry name" value="TRANSMEMBRANE PROTEIN"/>
    <property type="match status" value="1"/>
</dbReference>
<dbReference type="EMBL" id="VOIH02000011">
    <property type="protein sequence ID" value="KAF3433110.1"/>
    <property type="molecule type" value="Genomic_DNA"/>
</dbReference>
<dbReference type="PANTHER" id="PTHR36595">
    <property type="entry name" value="TRANSMEMBRANE PROTEIN"/>
    <property type="match status" value="1"/>
</dbReference>
<keyword evidence="2" id="KW-1133">Transmembrane helix</keyword>
<name>A0A8K0DSL7_9ROSA</name>
<evidence type="ECO:0000256" key="1">
    <source>
        <dbReference type="SAM" id="MobiDB-lite"/>
    </source>
</evidence>
<reference evidence="3" key="1">
    <citation type="submission" date="2020-03" db="EMBL/GenBank/DDBJ databases">
        <title>A high-quality chromosome-level genome assembly of a woody plant with both climbing and erect habits, Rhamnella rubrinervis.</title>
        <authorList>
            <person name="Lu Z."/>
            <person name="Yang Y."/>
            <person name="Zhu X."/>
            <person name="Sun Y."/>
        </authorList>
    </citation>
    <scope>NUCLEOTIDE SEQUENCE</scope>
    <source>
        <strain evidence="3">BYM</strain>
        <tissue evidence="3">Leaf</tissue>
    </source>
</reference>
<evidence type="ECO:0000256" key="2">
    <source>
        <dbReference type="SAM" id="Phobius"/>
    </source>
</evidence>
<feature type="region of interest" description="Disordered" evidence="1">
    <location>
        <begin position="86"/>
        <end position="119"/>
    </location>
</feature>
<gene>
    <name evidence="3" type="ORF">FNV43_RR24212</name>
</gene>
<proteinExistence type="predicted"/>
<sequence length="141" mass="15734">MFDSTFDLINQIASNSLFVFCFCNLIIVIILIGSKLGSNIDQQSEIPLSMVTNRSTNDKQSVNARVPHGYEEEVIESKLVSEVSNAQKALGNDNKTGSEAENKAEDDDGDEDDDDELRKRVEEFIEMVNKGWKAEMLKSSP</sequence>
<dbReference type="AlphaFoldDB" id="A0A8K0DSL7"/>
<keyword evidence="4" id="KW-1185">Reference proteome</keyword>
<protein>
    <submittedName>
        <fullName evidence="3">Uncharacterized protein</fullName>
    </submittedName>
</protein>
<evidence type="ECO:0000313" key="4">
    <source>
        <dbReference type="Proteomes" id="UP000796880"/>
    </source>
</evidence>
<organism evidence="3 4">
    <name type="scientific">Rhamnella rubrinervis</name>
    <dbReference type="NCBI Taxonomy" id="2594499"/>
    <lineage>
        <taxon>Eukaryota</taxon>
        <taxon>Viridiplantae</taxon>
        <taxon>Streptophyta</taxon>
        <taxon>Embryophyta</taxon>
        <taxon>Tracheophyta</taxon>
        <taxon>Spermatophyta</taxon>
        <taxon>Magnoliopsida</taxon>
        <taxon>eudicotyledons</taxon>
        <taxon>Gunneridae</taxon>
        <taxon>Pentapetalae</taxon>
        <taxon>rosids</taxon>
        <taxon>fabids</taxon>
        <taxon>Rosales</taxon>
        <taxon>Rhamnaceae</taxon>
        <taxon>rhamnoid group</taxon>
        <taxon>Rhamneae</taxon>
        <taxon>Rhamnella</taxon>
    </lineage>
</organism>